<keyword evidence="2" id="KW-1185">Reference proteome</keyword>
<evidence type="ECO:0000313" key="2">
    <source>
        <dbReference type="Proteomes" id="UP001160148"/>
    </source>
</evidence>
<dbReference type="PANTHER" id="PTHR22955:SF77">
    <property type="entry name" value="ASPARTIC PUTATIVE DOMAIN-CONTAINING PROTEIN-RELATED"/>
    <property type="match status" value="1"/>
</dbReference>
<sequence length="102" mass="11849">MRCYLAQSQFHIQEVLSTSIKISQVRAWTQSSIVLSWLSPEQKNFKIFVIHRVVKIHALVIKCHWGHVRTHKNPESRGFLPATMASSSLHWNGPEFLTRPEE</sequence>
<dbReference type="EMBL" id="CARXXK010000001">
    <property type="protein sequence ID" value="CAI6351548.1"/>
    <property type="molecule type" value="Genomic_DNA"/>
</dbReference>
<dbReference type="PANTHER" id="PTHR22955">
    <property type="entry name" value="RETROTRANSPOSON"/>
    <property type="match status" value="1"/>
</dbReference>
<reference evidence="1 2" key="1">
    <citation type="submission" date="2023-01" db="EMBL/GenBank/DDBJ databases">
        <authorList>
            <person name="Whitehead M."/>
        </authorList>
    </citation>
    <scope>NUCLEOTIDE SEQUENCE [LARGE SCALE GENOMIC DNA]</scope>
</reference>
<dbReference type="Proteomes" id="UP001160148">
    <property type="component" value="Unassembled WGS sequence"/>
</dbReference>
<organism evidence="1 2">
    <name type="scientific">Macrosiphum euphorbiae</name>
    <name type="common">potato aphid</name>
    <dbReference type="NCBI Taxonomy" id="13131"/>
    <lineage>
        <taxon>Eukaryota</taxon>
        <taxon>Metazoa</taxon>
        <taxon>Ecdysozoa</taxon>
        <taxon>Arthropoda</taxon>
        <taxon>Hexapoda</taxon>
        <taxon>Insecta</taxon>
        <taxon>Pterygota</taxon>
        <taxon>Neoptera</taxon>
        <taxon>Paraneoptera</taxon>
        <taxon>Hemiptera</taxon>
        <taxon>Sternorrhyncha</taxon>
        <taxon>Aphidomorpha</taxon>
        <taxon>Aphidoidea</taxon>
        <taxon>Aphididae</taxon>
        <taxon>Macrosiphini</taxon>
        <taxon>Macrosiphum</taxon>
    </lineage>
</organism>
<proteinExistence type="predicted"/>
<name>A0AAV0W6P5_9HEMI</name>
<comment type="caution">
    <text evidence="1">The sequence shown here is derived from an EMBL/GenBank/DDBJ whole genome shotgun (WGS) entry which is preliminary data.</text>
</comment>
<accession>A0AAV0W6P5</accession>
<protein>
    <submittedName>
        <fullName evidence="1">Uncharacterized protein</fullName>
    </submittedName>
</protein>
<gene>
    <name evidence="1" type="ORF">MEUPH1_LOCUS7882</name>
</gene>
<evidence type="ECO:0000313" key="1">
    <source>
        <dbReference type="EMBL" id="CAI6351548.1"/>
    </source>
</evidence>
<dbReference type="AlphaFoldDB" id="A0AAV0W6P5"/>